<keyword evidence="3" id="KW-1185">Reference proteome</keyword>
<gene>
    <name evidence="2" type="ORF">B0J12DRAFT_724553</name>
</gene>
<feature type="region of interest" description="Disordered" evidence="1">
    <location>
        <begin position="37"/>
        <end position="57"/>
    </location>
</feature>
<sequence length="124" mass="13633">MPSNPPTNATSGACLPLVGIITPAFLAQLNMPPLVRDDDGNGNHVPNPRLPPLGGRPHARDFEAWALQDLRADISIKRERDGQHWTERVRCWGGGVAAHVAVLGEMRREAEEREQEKGNEATKK</sequence>
<evidence type="ECO:0000313" key="2">
    <source>
        <dbReference type="EMBL" id="KAH7062530.1"/>
    </source>
</evidence>
<evidence type="ECO:0000256" key="1">
    <source>
        <dbReference type="SAM" id="MobiDB-lite"/>
    </source>
</evidence>
<reference evidence="2 3" key="1">
    <citation type="journal article" date="2021" name="Nat. Commun.">
        <title>Genetic determinants of endophytism in the Arabidopsis root mycobiome.</title>
        <authorList>
            <person name="Mesny F."/>
            <person name="Miyauchi S."/>
            <person name="Thiergart T."/>
            <person name="Pickel B."/>
            <person name="Atanasova L."/>
            <person name="Karlsson M."/>
            <person name="Huettel B."/>
            <person name="Barry K.W."/>
            <person name="Haridas S."/>
            <person name="Chen C."/>
            <person name="Bauer D."/>
            <person name="Andreopoulos W."/>
            <person name="Pangilinan J."/>
            <person name="LaButti K."/>
            <person name="Riley R."/>
            <person name="Lipzen A."/>
            <person name="Clum A."/>
            <person name="Drula E."/>
            <person name="Henrissat B."/>
            <person name="Kohler A."/>
            <person name="Grigoriev I.V."/>
            <person name="Martin F.M."/>
            <person name="Hacquard S."/>
        </authorList>
    </citation>
    <scope>NUCLEOTIDE SEQUENCE [LARGE SCALE GENOMIC DNA]</scope>
    <source>
        <strain evidence="2 3">MPI-SDFR-AT-0080</strain>
    </source>
</reference>
<dbReference type="Proteomes" id="UP000774617">
    <property type="component" value="Unassembled WGS sequence"/>
</dbReference>
<accession>A0ABQ8GQR5</accession>
<comment type="caution">
    <text evidence="2">The sequence shown here is derived from an EMBL/GenBank/DDBJ whole genome shotgun (WGS) entry which is preliminary data.</text>
</comment>
<dbReference type="EMBL" id="JAGTJR010000003">
    <property type="protein sequence ID" value="KAH7062530.1"/>
    <property type="molecule type" value="Genomic_DNA"/>
</dbReference>
<protein>
    <submittedName>
        <fullName evidence="2">Uncharacterized protein</fullName>
    </submittedName>
</protein>
<evidence type="ECO:0000313" key="3">
    <source>
        <dbReference type="Proteomes" id="UP000774617"/>
    </source>
</evidence>
<proteinExistence type="predicted"/>
<name>A0ABQ8GQR5_9PEZI</name>
<organism evidence="2 3">
    <name type="scientific">Macrophomina phaseolina</name>
    <dbReference type="NCBI Taxonomy" id="35725"/>
    <lineage>
        <taxon>Eukaryota</taxon>
        <taxon>Fungi</taxon>
        <taxon>Dikarya</taxon>
        <taxon>Ascomycota</taxon>
        <taxon>Pezizomycotina</taxon>
        <taxon>Dothideomycetes</taxon>
        <taxon>Dothideomycetes incertae sedis</taxon>
        <taxon>Botryosphaeriales</taxon>
        <taxon>Botryosphaeriaceae</taxon>
        <taxon>Macrophomina</taxon>
    </lineage>
</organism>